<gene>
    <name evidence="1" type="ORF">O181_031758</name>
</gene>
<accession>A0A9Q3D0C2</accession>
<reference evidence="1" key="1">
    <citation type="submission" date="2021-03" db="EMBL/GenBank/DDBJ databases">
        <title>Draft genome sequence of rust myrtle Austropuccinia psidii MF-1, a brazilian biotype.</title>
        <authorList>
            <person name="Quecine M.C."/>
            <person name="Pachon D.M.R."/>
            <person name="Bonatelli M.L."/>
            <person name="Correr F.H."/>
            <person name="Franceschini L.M."/>
            <person name="Leite T.F."/>
            <person name="Margarido G.R.A."/>
            <person name="Almeida C.A."/>
            <person name="Ferrarezi J.A."/>
            <person name="Labate C.A."/>
        </authorList>
    </citation>
    <scope>NUCLEOTIDE SEQUENCE</scope>
    <source>
        <strain evidence="1">MF-1</strain>
    </source>
</reference>
<evidence type="ECO:0000313" key="2">
    <source>
        <dbReference type="Proteomes" id="UP000765509"/>
    </source>
</evidence>
<dbReference type="OrthoDB" id="2790258at2759"/>
<evidence type="ECO:0000313" key="1">
    <source>
        <dbReference type="EMBL" id="MBW0492043.1"/>
    </source>
</evidence>
<keyword evidence="2" id="KW-1185">Reference proteome</keyword>
<dbReference type="Proteomes" id="UP000765509">
    <property type="component" value="Unassembled WGS sequence"/>
</dbReference>
<dbReference type="EMBL" id="AVOT02011398">
    <property type="protein sequence ID" value="MBW0492043.1"/>
    <property type="molecule type" value="Genomic_DNA"/>
</dbReference>
<proteinExistence type="predicted"/>
<organism evidence="1 2">
    <name type="scientific">Austropuccinia psidii MF-1</name>
    <dbReference type="NCBI Taxonomy" id="1389203"/>
    <lineage>
        <taxon>Eukaryota</taxon>
        <taxon>Fungi</taxon>
        <taxon>Dikarya</taxon>
        <taxon>Basidiomycota</taxon>
        <taxon>Pucciniomycotina</taxon>
        <taxon>Pucciniomycetes</taxon>
        <taxon>Pucciniales</taxon>
        <taxon>Sphaerophragmiaceae</taxon>
        <taxon>Austropuccinia</taxon>
    </lineage>
</organism>
<comment type="caution">
    <text evidence="1">The sequence shown here is derived from an EMBL/GenBank/DDBJ whole genome shotgun (WGS) entry which is preliminary data.</text>
</comment>
<protein>
    <submittedName>
        <fullName evidence="1">Uncharacterized protein</fullName>
    </submittedName>
</protein>
<name>A0A9Q3D0C2_9BASI</name>
<sequence>MANINQTMTPAFSADTQAIGCMAHTLHLAARDGLNTLAQPLPSSGLHQNDELDLPGPMSITSIVDQPDGTDLNYGSIISQIARLGSDLPQSPQRHE</sequence>
<dbReference type="AlphaFoldDB" id="A0A9Q3D0C2"/>